<evidence type="ECO:0000313" key="2">
    <source>
        <dbReference type="Proteomes" id="UP001164539"/>
    </source>
</evidence>
<name>A0ACC1Z334_MELAZ</name>
<accession>A0ACC1Z334</accession>
<comment type="caution">
    <text evidence="1">The sequence shown here is derived from an EMBL/GenBank/DDBJ whole genome shotgun (WGS) entry which is preliminary data.</text>
</comment>
<protein>
    <submittedName>
        <fullName evidence="1">MYB transcription factor</fullName>
    </submittedName>
</protein>
<reference evidence="1 2" key="1">
    <citation type="journal article" date="2023" name="Science">
        <title>Complex scaffold remodeling in plant triterpene biosynthesis.</title>
        <authorList>
            <person name="De La Pena R."/>
            <person name="Hodgson H."/>
            <person name="Liu J.C."/>
            <person name="Stephenson M.J."/>
            <person name="Martin A.C."/>
            <person name="Owen C."/>
            <person name="Harkess A."/>
            <person name="Leebens-Mack J."/>
            <person name="Jimenez L.E."/>
            <person name="Osbourn A."/>
            <person name="Sattely E.S."/>
        </authorList>
    </citation>
    <scope>NUCLEOTIDE SEQUENCE [LARGE SCALE GENOMIC DNA]</scope>
    <source>
        <strain evidence="2">cv. JPN11</strain>
        <tissue evidence="1">Leaf</tissue>
    </source>
</reference>
<organism evidence="1 2">
    <name type="scientific">Melia azedarach</name>
    <name type="common">Chinaberry tree</name>
    <dbReference type="NCBI Taxonomy" id="155640"/>
    <lineage>
        <taxon>Eukaryota</taxon>
        <taxon>Viridiplantae</taxon>
        <taxon>Streptophyta</taxon>
        <taxon>Embryophyta</taxon>
        <taxon>Tracheophyta</taxon>
        <taxon>Spermatophyta</taxon>
        <taxon>Magnoliopsida</taxon>
        <taxon>eudicotyledons</taxon>
        <taxon>Gunneridae</taxon>
        <taxon>Pentapetalae</taxon>
        <taxon>rosids</taxon>
        <taxon>malvids</taxon>
        <taxon>Sapindales</taxon>
        <taxon>Meliaceae</taxon>
        <taxon>Melia</taxon>
    </lineage>
</organism>
<sequence length="507" mass="54831">MVSCSGGAGSEGGVSGPRGIGGTIQSLKKGPWTAAEDAILIEYVKKHGEGNWNAVQKNSGLMRCGKSCRLRWANHLRPNLKKGSFSPDEEKIIIELHAKLGNKWARMAAQLPGRTDNEIKNYWNTRMKRRQRAGLPIYPQEIQEKAAAAFHLQQQHQHHRRPQNNTSPSLSSLLASQNPAYNPPVSMFTTFNYSSAANPLQNQATSCYSNPDNQFQLYFDTNNTTTGFSLPLSSTHPYATSSTSMLNQNMQTQTMPMPSFKFNSGNNFQRDMSFSSMITGASVDNQIDFASGLAPELPSSQIPPQQATPASSGSSGGVCAMGNSSNTNINDFQISPKTTSGNSGLLDALVQESQKLSSNEKFNGESFSDVAHKGKCVADASSGEEEGNDGVESKMINSGREANADKQCDERSSSQSSIGMKTSNQEPELSDEMNSMDDDLMSLLNNFPLSMPLPEWYPGTSVDASNRPPSSANADANQQNASSTSAASADLQWSLGSCRWNNMPSIC</sequence>
<evidence type="ECO:0000313" key="1">
    <source>
        <dbReference type="EMBL" id="KAJ4730044.1"/>
    </source>
</evidence>
<dbReference type="EMBL" id="CM051394">
    <property type="protein sequence ID" value="KAJ4730044.1"/>
    <property type="molecule type" value="Genomic_DNA"/>
</dbReference>
<proteinExistence type="predicted"/>
<gene>
    <name evidence="1" type="ORF">OWV82_002727</name>
</gene>
<dbReference type="Proteomes" id="UP001164539">
    <property type="component" value="Chromosome 1"/>
</dbReference>
<keyword evidence="2" id="KW-1185">Reference proteome</keyword>